<feature type="binding site" evidence="6">
    <location>
        <position position="590"/>
    </location>
    <ligand>
        <name>CoA</name>
        <dbReference type="ChEBI" id="CHEBI:57287"/>
    </ligand>
</feature>
<keyword evidence="6" id="KW-0479">Metal-binding</keyword>
<feature type="domain" description="Acetyl-coenzyme A synthetase N-terminal" evidence="9">
    <location>
        <begin position="29"/>
        <end position="86"/>
    </location>
</feature>
<dbReference type="CDD" id="cd05966">
    <property type="entry name" value="ACS"/>
    <property type="match status" value="1"/>
</dbReference>
<proteinExistence type="inferred from homology"/>
<evidence type="ECO:0000259" key="8">
    <source>
        <dbReference type="Pfam" id="PF13193"/>
    </source>
</evidence>
<evidence type="ECO:0000256" key="6">
    <source>
        <dbReference type="HAMAP-Rule" id="MF_01123"/>
    </source>
</evidence>
<comment type="catalytic activity">
    <reaction evidence="6">
        <text>acetate + ATP + CoA = acetyl-CoA + AMP + diphosphate</text>
        <dbReference type="Rhea" id="RHEA:23176"/>
        <dbReference type="ChEBI" id="CHEBI:30089"/>
        <dbReference type="ChEBI" id="CHEBI:30616"/>
        <dbReference type="ChEBI" id="CHEBI:33019"/>
        <dbReference type="ChEBI" id="CHEBI:57287"/>
        <dbReference type="ChEBI" id="CHEBI:57288"/>
        <dbReference type="ChEBI" id="CHEBI:456215"/>
        <dbReference type="EC" id="6.2.1.1"/>
    </reaction>
</comment>
<dbReference type="Gene3D" id="3.40.50.12780">
    <property type="entry name" value="N-terminal domain of ligase-like"/>
    <property type="match status" value="1"/>
</dbReference>
<dbReference type="Proteomes" id="UP001652564">
    <property type="component" value="Unassembled WGS sequence"/>
</dbReference>
<dbReference type="PANTHER" id="PTHR24095:SF14">
    <property type="entry name" value="ACETYL-COENZYME A SYNTHETASE 1"/>
    <property type="match status" value="1"/>
</dbReference>
<evidence type="ECO:0000256" key="2">
    <source>
        <dbReference type="ARBA" id="ARBA00022598"/>
    </source>
</evidence>
<dbReference type="PROSITE" id="PS00455">
    <property type="entry name" value="AMP_BINDING"/>
    <property type="match status" value="1"/>
</dbReference>
<feature type="binding site" evidence="6">
    <location>
        <position position="529"/>
    </location>
    <ligand>
        <name>CoA</name>
        <dbReference type="ChEBI" id="CHEBI:57287"/>
    </ligand>
</feature>
<feature type="binding site" evidence="6">
    <location>
        <position position="532"/>
    </location>
    <ligand>
        <name>ATP</name>
        <dbReference type="ChEBI" id="CHEBI:30616"/>
    </ligand>
</feature>
<dbReference type="InterPro" id="IPR032387">
    <property type="entry name" value="ACAS_N"/>
</dbReference>
<keyword evidence="6" id="KW-0460">Magnesium</keyword>
<dbReference type="NCBIfam" id="TIGR02188">
    <property type="entry name" value="Ac_CoA_lig_AcsA"/>
    <property type="match status" value="1"/>
</dbReference>
<feature type="domain" description="AMP-dependent synthetase/ligase" evidence="7">
    <location>
        <begin position="88"/>
        <end position="475"/>
    </location>
</feature>
<protein>
    <recommendedName>
        <fullName evidence="6">Acetyl-coenzyme A synthetase</fullName>
        <shortName evidence="6">AcCoA synthetase</shortName>
        <shortName evidence="6">Acs</shortName>
        <ecNumber evidence="6">6.2.1.1</ecNumber>
    </recommendedName>
    <alternativeName>
        <fullName evidence="6">Acetate--CoA ligase</fullName>
    </alternativeName>
    <alternativeName>
        <fullName evidence="6">Acyl-activating enzyme</fullName>
    </alternativeName>
</protein>
<gene>
    <name evidence="10" type="primary">acs</name>
    <name evidence="6" type="synonym">acsA</name>
    <name evidence="10" type="ORF">OEZ71_06380</name>
</gene>
<feature type="binding site" evidence="6">
    <location>
        <begin position="415"/>
        <end position="420"/>
    </location>
    <ligand>
        <name>ATP</name>
        <dbReference type="ChEBI" id="CHEBI:30616"/>
    </ligand>
</feature>
<keyword evidence="2 6" id="KW-0436">Ligase</keyword>
<evidence type="ECO:0000259" key="9">
    <source>
        <dbReference type="Pfam" id="PF16177"/>
    </source>
</evidence>
<dbReference type="SUPFAM" id="SSF56801">
    <property type="entry name" value="Acetyl-CoA synthetase-like"/>
    <property type="match status" value="1"/>
</dbReference>
<accession>A0ABT2ZLA9</accession>
<comment type="caution">
    <text evidence="6">Lacks conserved residue(s) required for the propagation of feature annotation.</text>
</comment>
<dbReference type="RefSeq" id="WP_263739125.1">
    <property type="nucleotide sequence ID" value="NZ_JAOWKZ010000002.1"/>
</dbReference>
<dbReference type="InterPro" id="IPR025110">
    <property type="entry name" value="AMP-bd_C"/>
</dbReference>
<evidence type="ECO:0000313" key="11">
    <source>
        <dbReference type="Proteomes" id="UP001652564"/>
    </source>
</evidence>
<dbReference type="Pfam" id="PF13193">
    <property type="entry name" value="AMP-binding_C"/>
    <property type="match status" value="1"/>
</dbReference>
<dbReference type="Pfam" id="PF16177">
    <property type="entry name" value="ACAS_N"/>
    <property type="match status" value="1"/>
</dbReference>
<dbReference type="NCBIfam" id="NF001208">
    <property type="entry name" value="PRK00174.1"/>
    <property type="match status" value="1"/>
</dbReference>
<sequence length="655" mass="71612">MAAQSATDATAKRAIPAGFEKAHATPETYAKMYAASVSDPAAFWGKEGKRLDWIKPYTKVKDTNFKFGEVSIKWYEDGVLNVAANCVDRHLATRGDQTAIIWEPDDPATPARHISYKELADKVGRMANVLKANGISKGDRVVIYLPMIPEAAYAMLACARIGAIHSIVFAGFSPDALANRINDSEAKAVITADTAPRGGRRTALKSNTDAALLHCDDDVKCLVVKHTGDQTTWVDGRDVDVLAGMADASPDCPPEPMGAEDPLFILYTSGSTGKPKGVVHTTGGYLVYAAMTHQYTFDYHDGDIFWCTADVGWVTGHSYIVYGPLANGATTLMFEGVPTYPDAGRFWAVCEKHKVNQFYTAPTAIRALMGQGPEWVEKYDLSSVRLLGTVGEPINPEAWVWYDKYVGRGKCPIVDTWWQTETGGHLITPLPGATETKPGSATLPFFGIQPVVLDATSGVEIEGNGVEGVLCIKDSWPGQMRTVWGDHERFQKTYFADYKGYYFTGDGCRRDEDGYYWITGRVDDVINVSGHRMGTAEVESALVAHEKVAESAVVGYPHAIKGQGIYAYVTLMNGVEPSDDLRKELVKWVRTEIGPIASPDLIQWAPGLPKTRSGKIMRRILRKIAENDYGALGDTSTLADPSVVDDLIENRMNRG</sequence>
<feature type="modified residue" description="N6-acetyllysine" evidence="6">
    <location>
        <position position="615"/>
    </location>
</feature>
<feature type="binding site" evidence="6">
    <location>
        <begin position="391"/>
        <end position="393"/>
    </location>
    <ligand>
        <name>ATP</name>
        <dbReference type="ChEBI" id="CHEBI:30616"/>
    </ligand>
</feature>
<dbReference type="EC" id="6.2.1.1" evidence="6"/>
<evidence type="ECO:0000256" key="4">
    <source>
        <dbReference type="ARBA" id="ARBA00022840"/>
    </source>
</evidence>
<keyword evidence="5 6" id="KW-0007">Acetylation</keyword>
<dbReference type="EMBL" id="JAOWKZ010000002">
    <property type="protein sequence ID" value="MCV2871919.1"/>
    <property type="molecule type" value="Genomic_DNA"/>
</dbReference>
<name>A0ABT2ZLA9_9RHOB</name>
<evidence type="ECO:0000256" key="5">
    <source>
        <dbReference type="ARBA" id="ARBA00022990"/>
    </source>
</evidence>
<feature type="binding site" evidence="6">
    <location>
        <position position="545"/>
    </location>
    <ligand>
        <name>Mg(2+)</name>
        <dbReference type="ChEBI" id="CHEBI:18420"/>
    </ligand>
</feature>
<dbReference type="InterPro" id="IPR011904">
    <property type="entry name" value="Ac_CoA_lig"/>
</dbReference>
<dbReference type="Pfam" id="PF00501">
    <property type="entry name" value="AMP-binding"/>
    <property type="match status" value="1"/>
</dbReference>
<feature type="binding site" evidence="6">
    <location>
        <begin position="197"/>
        <end position="200"/>
    </location>
    <ligand>
        <name>CoA</name>
        <dbReference type="ChEBI" id="CHEBI:57287"/>
    </ligand>
</feature>
<evidence type="ECO:0000256" key="3">
    <source>
        <dbReference type="ARBA" id="ARBA00022741"/>
    </source>
</evidence>
<reference evidence="10 11" key="1">
    <citation type="submission" date="2022-10" db="EMBL/GenBank/DDBJ databases">
        <title>Defluviimonas sp. nov., isolated from ocean surface sediments.</title>
        <authorList>
            <person name="He W."/>
            <person name="Wang L."/>
            <person name="Zhang D.-F."/>
        </authorList>
    </citation>
    <scope>NUCLEOTIDE SEQUENCE [LARGE SCALE GENOMIC DNA]</scope>
    <source>
        <strain evidence="10 11">WL0050</strain>
    </source>
</reference>
<evidence type="ECO:0000259" key="7">
    <source>
        <dbReference type="Pfam" id="PF00501"/>
    </source>
</evidence>
<comment type="similarity">
    <text evidence="1 6">Belongs to the ATP-dependent AMP-binding enzyme family.</text>
</comment>
<dbReference type="InterPro" id="IPR000873">
    <property type="entry name" value="AMP-dep_synth/lig_dom"/>
</dbReference>
<feature type="domain" description="AMP-binding enzyme C-terminal" evidence="8">
    <location>
        <begin position="537"/>
        <end position="615"/>
    </location>
</feature>
<dbReference type="GO" id="GO:0003987">
    <property type="term" value="F:acetate-CoA ligase activity"/>
    <property type="evidence" value="ECO:0007669"/>
    <property type="project" value="UniProtKB-EC"/>
</dbReference>
<comment type="function">
    <text evidence="6">Catalyzes the conversion of acetate into acetyl-CoA (AcCoA), an essential intermediate at the junction of anabolic and catabolic pathways. AcsA undergoes a two-step reaction. In the first half reaction, AcsA combines acetate with ATP to form acetyl-adenylate (AcAMP) intermediate. In the second half reaction, it can then transfer the acetyl group from AcAMP to the sulfhydryl group of CoA, forming the product AcCoA.</text>
</comment>
<feature type="binding site" evidence="6">
    <location>
        <position position="506"/>
    </location>
    <ligand>
        <name>ATP</name>
        <dbReference type="ChEBI" id="CHEBI:30616"/>
    </ligand>
</feature>
<feature type="binding site" evidence="6">
    <location>
        <position position="548"/>
    </location>
    <ligand>
        <name>Mg(2+)</name>
        <dbReference type="ChEBI" id="CHEBI:18420"/>
    </ligand>
</feature>
<keyword evidence="4 6" id="KW-0067">ATP-binding</keyword>
<dbReference type="HAMAP" id="MF_01123">
    <property type="entry name" value="Ac_CoA_synth"/>
    <property type="match status" value="1"/>
</dbReference>
<feature type="binding site" evidence="6">
    <location>
        <position position="521"/>
    </location>
    <ligand>
        <name>ATP</name>
        <dbReference type="ChEBI" id="CHEBI:30616"/>
    </ligand>
</feature>
<keyword evidence="3 6" id="KW-0547">Nucleotide-binding</keyword>
<feature type="binding site" evidence="6">
    <location>
        <position position="543"/>
    </location>
    <ligand>
        <name>Mg(2+)</name>
        <dbReference type="ChEBI" id="CHEBI:18420"/>
    </ligand>
</feature>
<dbReference type="InterPro" id="IPR020845">
    <property type="entry name" value="AMP-binding_CS"/>
</dbReference>
<keyword evidence="11" id="KW-1185">Reference proteome</keyword>
<evidence type="ECO:0000313" key="10">
    <source>
        <dbReference type="EMBL" id="MCV2871919.1"/>
    </source>
</evidence>
<comment type="cofactor">
    <cofactor evidence="6">
        <name>Mg(2+)</name>
        <dbReference type="ChEBI" id="CHEBI:18420"/>
    </cofactor>
</comment>
<dbReference type="InterPro" id="IPR042099">
    <property type="entry name" value="ANL_N_sf"/>
</dbReference>
<organism evidence="10 11">
    <name type="scientific">Albidovulum litorale</name>
    <dbReference type="NCBI Taxonomy" id="2984134"/>
    <lineage>
        <taxon>Bacteria</taxon>
        <taxon>Pseudomonadati</taxon>
        <taxon>Pseudomonadota</taxon>
        <taxon>Alphaproteobacteria</taxon>
        <taxon>Rhodobacterales</taxon>
        <taxon>Paracoccaceae</taxon>
        <taxon>Albidovulum</taxon>
    </lineage>
</organism>
<evidence type="ECO:0000256" key="1">
    <source>
        <dbReference type="ARBA" id="ARBA00006432"/>
    </source>
</evidence>
<dbReference type="InterPro" id="IPR045851">
    <property type="entry name" value="AMP-bd_C_sf"/>
</dbReference>
<comment type="PTM">
    <text evidence="6">Acetylated. Deacetylation by the SIR2-homolog deacetylase activates the enzyme.</text>
</comment>
<dbReference type="Gene3D" id="3.30.300.30">
    <property type="match status" value="1"/>
</dbReference>
<feature type="binding site" evidence="6">
    <location>
        <position position="315"/>
    </location>
    <ligand>
        <name>CoA</name>
        <dbReference type="ChEBI" id="CHEBI:57287"/>
    </ligand>
</feature>
<dbReference type="PANTHER" id="PTHR24095">
    <property type="entry name" value="ACETYL-COENZYME A SYNTHETASE"/>
    <property type="match status" value="1"/>
</dbReference>
<comment type="caution">
    <text evidence="10">The sequence shown here is derived from an EMBL/GenBank/DDBJ whole genome shotgun (WGS) entry which is preliminary data.</text>
</comment>